<dbReference type="PROSITE" id="PS50003">
    <property type="entry name" value="PH_DOMAIN"/>
    <property type="match status" value="1"/>
</dbReference>
<evidence type="ECO:0000259" key="2">
    <source>
        <dbReference type="PROSITE" id="PS50003"/>
    </source>
</evidence>
<protein>
    <submittedName>
        <fullName evidence="4">Docking protein 1</fullName>
    </submittedName>
</protein>
<reference evidence="4 5" key="1">
    <citation type="submission" date="2021-06" db="EMBL/GenBank/DDBJ databases">
        <title>Caerostris darwini draft genome.</title>
        <authorList>
            <person name="Kono N."/>
            <person name="Arakawa K."/>
        </authorList>
    </citation>
    <scope>NUCLEOTIDE SEQUENCE [LARGE SCALE GENOMIC DNA]</scope>
</reference>
<evidence type="ECO:0000259" key="3">
    <source>
        <dbReference type="PROSITE" id="PS51064"/>
    </source>
</evidence>
<organism evidence="4 5">
    <name type="scientific">Caerostris darwini</name>
    <dbReference type="NCBI Taxonomy" id="1538125"/>
    <lineage>
        <taxon>Eukaryota</taxon>
        <taxon>Metazoa</taxon>
        <taxon>Ecdysozoa</taxon>
        <taxon>Arthropoda</taxon>
        <taxon>Chelicerata</taxon>
        <taxon>Arachnida</taxon>
        <taxon>Araneae</taxon>
        <taxon>Araneomorphae</taxon>
        <taxon>Entelegynae</taxon>
        <taxon>Araneoidea</taxon>
        <taxon>Araneidae</taxon>
        <taxon>Caerostris</taxon>
    </lineage>
</organism>
<feature type="compositionally biased region" description="Polar residues" evidence="1">
    <location>
        <begin position="310"/>
        <end position="334"/>
    </location>
</feature>
<dbReference type="SMART" id="SM00310">
    <property type="entry name" value="PTBI"/>
    <property type="match status" value="1"/>
</dbReference>
<evidence type="ECO:0000256" key="1">
    <source>
        <dbReference type="SAM" id="MobiDB-lite"/>
    </source>
</evidence>
<dbReference type="InterPro" id="IPR001849">
    <property type="entry name" value="PH_domain"/>
</dbReference>
<feature type="domain" description="PH" evidence="2">
    <location>
        <begin position="5"/>
        <end position="111"/>
    </location>
</feature>
<dbReference type="InterPro" id="IPR011993">
    <property type="entry name" value="PH-like_dom_sf"/>
</dbReference>
<dbReference type="PROSITE" id="PS51064">
    <property type="entry name" value="IRS_PTB"/>
    <property type="match status" value="1"/>
</dbReference>
<sequence length="516" mass="57882">MELEEALKVGFLFIPPHNFLRKTWMKRYCALYNASKHGIQRIELFETEEAYVKQNPSKIIPLIDCWKVTPLPQKHQANVFEVRTKSNSYQFSADTFQDMSEWLASLQKAAFSKTQVKPLVVNLPTSEEKQEENLLYCSMDEPEVYAVTAVPTEAILRNYLKGDYKLIVTSVNFSIAEECLQGRIGKVILTWPYRHIRRYGCSTENFSFEAGRKCASGEGLFTFATSEGMKIFQSVDSHVSALKSTQGEIDIPNSPSTREDKNNFFTSKDSLNSKESFFQTLNKSEHSLSHKSNPKSLPPFSKPPRKSKSGAFNNGSDKTLKVGNTSTQDSSSQYAEICRRNSTDFSFKTLEAPHINNAHFDTKDASSKVPEFLFPSNTGEVLNVSQAPYQTDVSSYIENLRLNEVSRKDVKVKRAHSSSDYENCDFSSDNSPLSFRSAAANEHTYGKLSNTRQSAPSNTGNLYGSILSSANPGGSTSPVYSNISYIKQSSNISGIEHDPEHFLKNDAEYAQVLKKN</sequence>
<dbReference type="GO" id="GO:0005737">
    <property type="term" value="C:cytoplasm"/>
    <property type="evidence" value="ECO:0007669"/>
    <property type="project" value="TreeGrafter"/>
</dbReference>
<evidence type="ECO:0000313" key="4">
    <source>
        <dbReference type="EMBL" id="GIX96729.1"/>
    </source>
</evidence>
<dbReference type="SMART" id="SM01244">
    <property type="entry name" value="IRS"/>
    <property type="match status" value="1"/>
</dbReference>
<gene>
    <name evidence="4" type="primary">Dok1</name>
    <name evidence="4" type="ORF">CDAR_591581</name>
</gene>
<dbReference type="PANTHER" id="PTHR21258:SF62">
    <property type="entry name" value="INSULIN RECEPTOR SUBSTRATE 1"/>
    <property type="match status" value="1"/>
</dbReference>
<name>A0AAV4PI05_9ARAC</name>
<dbReference type="GO" id="GO:0007169">
    <property type="term" value="P:cell surface receptor protein tyrosine kinase signaling pathway"/>
    <property type="evidence" value="ECO:0007669"/>
    <property type="project" value="TreeGrafter"/>
</dbReference>
<accession>A0AAV4PI05</accession>
<dbReference type="SMART" id="SM00233">
    <property type="entry name" value="PH"/>
    <property type="match status" value="1"/>
</dbReference>
<dbReference type="EMBL" id="BPLQ01002964">
    <property type="protein sequence ID" value="GIX96729.1"/>
    <property type="molecule type" value="Genomic_DNA"/>
</dbReference>
<comment type="caution">
    <text evidence="4">The sequence shown here is derived from an EMBL/GenBank/DDBJ whole genome shotgun (WGS) entry which is preliminary data.</text>
</comment>
<feature type="region of interest" description="Disordered" evidence="1">
    <location>
        <begin position="247"/>
        <end position="268"/>
    </location>
</feature>
<dbReference type="GO" id="GO:0007265">
    <property type="term" value="P:Ras protein signal transduction"/>
    <property type="evidence" value="ECO:0007669"/>
    <property type="project" value="TreeGrafter"/>
</dbReference>
<dbReference type="Pfam" id="PF00169">
    <property type="entry name" value="PH"/>
    <property type="match status" value="1"/>
</dbReference>
<evidence type="ECO:0000313" key="5">
    <source>
        <dbReference type="Proteomes" id="UP001054837"/>
    </source>
</evidence>
<feature type="domain" description="IRS-type PTB" evidence="3">
    <location>
        <begin position="141"/>
        <end position="249"/>
    </location>
</feature>
<proteinExistence type="predicted"/>
<dbReference type="Gene3D" id="2.30.29.30">
    <property type="entry name" value="Pleckstrin-homology domain (PH domain)/Phosphotyrosine-binding domain (PTB)"/>
    <property type="match status" value="2"/>
</dbReference>
<dbReference type="SUPFAM" id="SSF50729">
    <property type="entry name" value="PH domain-like"/>
    <property type="match status" value="2"/>
</dbReference>
<dbReference type="Pfam" id="PF02174">
    <property type="entry name" value="IRS"/>
    <property type="match status" value="1"/>
</dbReference>
<dbReference type="AlphaFoldDB" id="A0AAV4PI05"/>
<dbReference type="GO" id="GO:0043410">
    <property type="term" value="P:positive regulation of MAPK cascade"/>
    <property type="evidence" value="ECO:0007669"/>
    <property type="project" value="TreeGrafter"/>
</dbReference>
<keyword evidence="5" id="KW-1185">Reference proteome</keyword>
<dbReference type="InterPro" id="IPR002404">
    <property type="entry name" value="IRS_PTB"/>
</dbReference>
<feature type="region of interest" description="Disordered" evidence="1">
    <location>
        <begin position="282"/>
        <end position="334"/>
    </location>
</feature>
<dbReference type="Proteomes" id="UP001054837">
    <property type="component" value="Unassembled WGS sequence"/>
</dbReference>
<dbReference type="InterPro" id="IPR050996">
    <property type="entry name" value="Docking_Protein_DOK"/>
</dbReference>
<dbReference type="PANTHER" id="PTHR21258">
    <property type="entry name" value="DOCKING PROTEIN RELATED"/>
    <property type="match status" value="1"/>
</dbReference>